<dbReference type="PANTHER" id="PTHR43436">
    <property type="entry name" value="ARAC-FAMILY TRANSCRIPTIONAL REGULATOR"/>
    <property type="match status" value="1"/>
</dbReference>
<evidence type="ECO:0000313" key="4">
    <source>
        <dbReference type="EMBL" id="TKR33139.1"/>
    </source>
</evidence>
<evidence type="ECO:0000256" key="2">
    <source>
        <dbReference type="ARBA" id="ARBA00023163"/>
    </source>
</evidence>
<dbReference type="InterPro" id="IPR018060">
    <property type="entry name" value="HTH_AraC"/>
</dbReference>
<dbReference type="RefSeq" id="WP_137265349.1">
    <property type="nucleotide sequence ID" value="NZ_SZUA01000001.1"/>
</dbReference>
<dbReference type="InterPro" id="IPR009057">
    <property type="entry name" value="Homeodomain-like_sf"/>
</dbReference>
<dbReference type="Pfam" id="PF06719">
    <property type="entry name" value="AraC_N"/>
    <property type="match status" value="1"/>
</dbReference>
<dbReference type="EMBL" id="SZUA01000001">
    <property type="protein sequence ID" value="TKR33139.1"/>
    <property type="molecule type" value="Genomic_DNA"/>
</dbReference>
<dbReference type="Pfam" id="PF12833">
    <property type="entry name" value="HTH_18"/>
    <property type="match status" value="1"/>
</dbReference>
<gene>
    <name evidence="4" type="ORF">FCE95_02160</name>
</gene>
<dbReference type="SUPFAM" id="SSF46689">
    <property type="entry name" value="Homeodomain-like"/>
    <property type="match status" value="2"/>
</dbReference>
<organism evidence="4 5">
    <name type="scientific">Luteimonas gilva</name>
    <dbReference type="NCBI Taxonomy" id="2572684"/>
    <lineage>
        <taxon>Bacteria</taxon>
        <taxon>Pseudomonadati</taxon>
        <taxon>Pseudomonadota</taxon>
        <taxon>Gammaproteobacteria</taxon>
        <taxon>Lysobacterales</taxon>
        <taxon>Lysobacteraceae</taxon>
        <taxon>Luteimonas</taxon>
    </lineage>
</organism>
<dbReference type="AlphaFoldDB" id="A0A4U5K2F3"/>
<evidence type="ECO:0000259" key="3">
    <source>
        <dbReference type="PROSITE" id="PS01124"/>
    </source>
</evidence>
<comment type="caution">
    <text evidence="4">The sequence shown here is derived from an EMBL/GenBank/DDBJ whole genome shotgun (WGS) entry which is preliminary data.</text>
</comment>
<evidence type="ECO:0000313" key="5">
    <source>
        <dbReference type="Proteomes" id="UP000308707"/>
    </source>
</evidence>
<keyword evidence="2" id="KW-0804">Transcription</keyword>
<keyword evidence="5" id="KW-1185">Reference proteome</keyword>
<dbReference type="PANTHER" id="PTHR43436:SF1">
    <property type="entry name" value="TRANSCRIPTIONAL REGULATORY PROTEIN"/>
    <property type="match status" value="1"/>
</dbReference>
<keyword evidence="1" id="KW-0805">Transcription regulation</keyword>
<dbReference type="GO" id="GO:0003700">
    <property type="term" value="F:DNA-binding transcription factor activity"/>
    <property type="evidence" value="ECO:0007669"/>
    <property type="project" value="InterPro"/>
</dbReference>
<protein>
    <submittedName>
        <fullName evidence="4">AraC family transcriptional regulator</fullName>
    </submittedName>
</protein>
<dbReference type="SMART" id="SM00342">
    <property type="entry name" value="HTH_ARAC"/>
    <property type="match status" value="1"/>
</dbReference>
<name>A0A4U5K2F3_9GAMM</name>
<dbReference type="PROSITE" id="PS01124">
    <property type="entry name" value="HTH_ARAC_FAMILY_2"/>
    <property type="match status" value="1"/>
</dbReference>
<dbReference type="GO" id="GO:0043565">
    <property type="term" value="F:sequence-specific DNA binding"/>
    <property type="evidence" value="ECO:0007669"/>
    <property type="project" value="InterPro"/>
</dbReference>
<dbReference type="InterPro" id="IPR009594">
    <property type="entry name" value="Tscrpt_reg_HTH_AraC_N"/>
</dbReference>
<proteinExistence type="predicted"/>
<reference evidence="4 5" key="1">
    <citation type="submission" date="2019-04" db="EMBL/GenBank/DDBJ databases">
        <title>Reference strain of H23.</title>
        <authorList>
            <person name="Luo X."/>
        </authorList>
    </citation>
    <scope>NUCLEOTIDE SEQUENCE [LARGE SCALE GENOMIC DNA]</scope>
    <source>
        <strain evidence="4 5">H23</strain>
    </source>
</reference>
<sequence>MHSHASAETISLRAEHAQQTELADRIARLAPEDGMHPTAIPQLYLVRISSPQPCSPVLYEPRLGVIAQGSKLVMLSGETYRCDPLHYLVVSMTLPVIGQVIEATPEKPYLSLRLDIDLDELSALMLDAEPPAHNIDRGLYVARADISLLDASLRLMRLLENPRDLRVLAPASLREIFYRVLIGDLGHRLRDLATAGSRSNRIARAVSYLRERYQQPLIIDELARTLHMSASSLHHQFKAATTMSPLQFQKQLRLHEARRLMLMEGLEANTAAHRVGYESPSQFSREYKRLFGAPPRAEIVQVRASRSA</sequence>
<dbReference type="Proteomes" id="UP000308707">
    <property type="component" value="Unassembled WGS sequence"/>
</dbReference>
<accession>A0A4U5K2F3</accession>
<dbReference type="OrthoDB" id="34150at2"/>
<feature type="domain" description="HTH araC/xylS-type" evidence="3">
    <location>
        <begin position="203"/>
        <end position="301"/>
    </location>
</feature>
<evidence type="ECO:0000256" key="1">
    <source>
        <dbReference type="ARBA" id="ARBA00023015"/>
    </source>
</evidence>
<dbReference type="Gene3D" id="1.10.10.60">
    <property type="entry name" value="Homeodomain-like"/>
    <property type="match status" value="2"/>
</dbReference>